<organism evidence="1 2">
    <name type="scientific">Peribacillus deserti</name>
    <dbReference type="NCBI Taxonomy" id="673318"/>
    <lineage>
        <taxon>Bacteria</taxon>
        <taxon>Bacillati</taxon>
        <taxon>Bacillota</taxon>
        <taxon>Bacilli</taxon>
        <taxon>Bacillales</taxon>
        <taxon>Bacillaceae</taxon>
        <taxon>Peribacillus</taxon>
    </lineage>
</organism>
<accession>A0A2N5M0A4</accession>
<comment type="caution">
    <text evidence="1">The sequence shown here is derived from an EMBL/GenBank/DDBJ whole genome shotgun (WGS) entry which is preliminary data.</text>
</comment>
<gene>
    <name evidence="1" type="ORF">CUU66_22025</name>
</gene>
<name>A0A2N5M0A4_9BACI</name>
<dbReference type="AlphaFoldDB" id="A0A2N5M0A4"/>
<keyword evidence="2" id="KW-1185">Reference proteome</keyword>
<dbReference type="SUPFAM" id="SSF56059">
    <property type="entry name" value="Glutathione synthetase ATP-binding domain-like"/>
    <property type="match status" value="1"/>
</dbReference>
<proteinExistence type="predicted"/>
<evidence type="ECO:0000313" key="1">
    <source>
        <dbReference type="EMBL" id="PLT27792.1"/>
    </source>
</evidence>
<protein>
    <recommendedName>
        <fullName evidence="3">ATP-grasp domain-containing protein</fullName>
    </recommendedName>
</protein>
<reference evidence="1 2" key="1">
    <citation type="submission" date="2017-11" db="EMBL/GenBank/DDBJ databases">
        <title>Comparitive Functional Genomics of Dry Heat Resistant strains isolated from the Viking Spacecraft.</title>
        <authorList>
            <person name="Seuylemezian A."/>
            <person name="Cooper K."/>
            <person name="Vaishampayan P."/>
        </authorList>
    </citation>
    <scope>NUCLEOTIDE SEQUENCE [LARGE SCALE GENOMIC DNA]</scope>
    <source>
        <strain evidence="1 2">V1-29</strain>
    </source>
</reference>
<dbReference type="Proteomes" id="UP000234748">
    <property type="component" value="Unassembled WGS sequence"/>
</dbReference>
<dbReference type="InterPro" id="IPR026838">
    <property type="entry name" value="YheC/D"/>
</dbReference>
<sequence length="438" mass="51042">MNMDYTIRLDKQLDSNLLLLNESTFEEINVNTHQIVLQFGKFSKVLSIIINDRIPDKVIAISPYLSDQLFIPELPYDCYFEGNRLNIGPVIGFIPQKKFYNNPKEMMMRFSRYNEIKGLIVMFRPKKIDRFRHTIEGYYLDPEKKQFIKGIFPYPNAVFNRVRLSKQTAALFIDSLFNYPNNINKLKFWSIMNEHSELKAYIPKTLELTDTKSLLNMLNSCSSIYLKPYNKSQGRGILHLKKTGESYLLKDGSFNSIFLRNDEELKEILSKRVKGTYLLQQEVGSKISGKKIDFRVYFHKDEDRKWYLSGMESKIAKEGSIISNFKNRDHMMQGEKALEEFYHLNPDKVEKLKERIFDISVKAIKEIEKSGYLLGEAAMDLIIDSELKIWLLEAQLNFAAEKKLARSEDERRVLPTILPAPFIYAKALTGFGKKGNSH</sequence>
<dbReference type="EMBL" id="PGUY01000078">
    <property type="protein sequence ID" value="PLT27792.1"/>
    <property type="molecule type" value="Genomic_DNA"/>
</dbReference>
<dbReference type="Pfam" id="PF14398">
    <property type="entry name" value="ATPgrasp_YheCD"/>
    <property type="match status" value="1"/>
</dbReference>
<evidence type="ECO:0008006" key="3">
    <source>
        <dbReference type="Google" id="ProtNLM"/>
    </source>
</evidence>
<evidence type="ECO:0000313" key="2">
    <source>
        <dbReference type="Proteomes" id="UP000234748"/>
    </source>
</evidence>
<dbReference type="Gene3D" id="3.30.470.20">
    <property type="entry name" value="ATP-grasp fold, B domain"/>
    <property type="match status" value="1"/>
</dbReference>
<dbReference type="OrthoDB" id="7869153at2"/>